<evidence type="ECO:0008006" key="9">
    <source>
        <dbReference type="Google" id="ProtNLM"/>
    </source>
</evidence>
<evidence type="ECO:0000256" key="1">
    <source>
        <dbReference type="ARBA" id="ARBA00004167"/>
    </source>
</evidence>
<sequence>MLPLLVAAFLITGCSLLPVPSASTPPAPTKQAARPKPTATAKPRSKPSATPAPRRVLSDPPVGDAARDRNPLNKLTKARPRACKTPAVPYNSWRGMRNYLAAFASCLDRHWKAEFTRAGLKFQVPRRSFLSKPAKKACGGWIKGATGLYCGDSRSKDYRRLWVLITKDDLYPEARIYMVDLIAHEYGHHVQEMSGFGDVTNRAYWRADGEGKKAEDAVTRRSELQAQCFSGIGLGVFYDALFPTPTTLDQYRESIVTWDQDNEWDRTHGLPRTQFTWFDRGFDQLRPAACDTWHARAARVK</sequence>
<feature type="compositionally biased region" description="Low complexity" evidence="5">
    <location>
        <begin position="29"/>
        <end position="42"/>
    </location>
</feature>
<dbReference type="Pfam" id="PF04228">
    <property type="entry name" value="Zn_peptidase"/>
    <property type="match status" value="1"/>
</dbReference>
<evidence type="ECO:0000256" key="6">
    <source>
        <dbReference type="SAM" id="SignalP"/>
    </source>
</evidence>
<gene>
    <name evidence="7" type="ORF">HNR30_003552</name>
</gene>
<evidence type="ECO:0000256" key="5">
    <source>
        <dbReference type="SAM" id="MobiDB-lite"/>
    </source>
</evidence>
<evidence type="ECO:0000256" key="2">
    <source>
        <dbReference type="ARBA" id="ARBA00022692"/>
    </source>
</evidence>
<evidence type="ECO:0000313" key="7">
    <source>
        <dbReference type="EMBL" id="MBA2892211.1"/>
    </source>
</evidence>
<keyword evidence="2" id="KW-0812">Transmembrane</keyword>
<evidence type="ECO:0000256" key="4">
    <source>
        <dbReference type="ARBA" id="ARBA00023136"/>
    </source>
</evidence>
<dbReference type="Proteomes" id="UP000530928">
    <property type="component" value="Unassembled WGS sequence"/>
</dbReference>
<organism evidence="7 8">
    <name type="scientific">Nonomuraea soli</name>
    <dbReference type="NCBI Taxonomy" id="1032476"/>
    <lineage>
        <taxon>Bacteria</taxon>
        <taxon>Bacillati</taxon>
        <taxon>Actinomycetota</taxon>
        <taxon>Actinomycetes</taxon>
        <taxon>Streptosporangiales</taxon>
        <taxon>Streptosporangiaceae</taxon>
        <taxon>Nonomuraea</taxon>
    </lineage>
</organism>
<accession>A0A7W0HR32</accession>
<keyword evidence="8" id="KW-1185">Reference proteome</keyword>
<dbReference type="PANTHER" id="PTHR30168">
    <property type="entry name" value="PUTATIVE MEMBRANE PROTEIN YPFJ"/>
    <property type="match status" value="1"/>
</dbReference>
<dbReference type="GO" id="GO:0016020">
    <property type="term" value="C:membrane"/>
    <property type="evidence" value="ECO:0007669"/>
    <property type="project" value="UniProtKB-SubCell"/>
</dbReference>
<proteinExistence type="predicted"/>
<reference evidence="7 8" key="1">
    <citation type="submission" date="2020-07" db="EMBL/GenBank/DDBJ databases">
        <title>Genomic Encyclopedia of Type Strains, Phase IV (KMG-IV): sequencing the most valuable type-strain genomes for metagenomic binning, comparative biology and taxonomic classification.</title>
        <authorList>
            <person name="Goeker M."/>
        </authorList>
    </citation>
    <scope>NUCLEOTIDE SEQUENCE [LARGE SCALE GENOMIC DNA]</scope>
    <source>
        <strain evidence="7 8">DSM 45533</strain>
    </source>
</reference>
<dbReference type="PANTHER" id="PTHR30168:SF0">
    <property type="entry name" value="INNER MEMBRANE PROTEIN"/>
    <property type="match status" value="1"/>
</dbReference>
<feature type="signal peptide" evidence="6">
    <location>
        <begin position="1"/>
        <end position="22"/>
    </location>
</feature>
<evidence type="ECO:0000313" key="8">
    <source>
        <dbReference type="Proteomes" id="UP000530928"/>
    </source>
</evidence>
<keyword evidence="3" id="KW-1133">Transmembrane helix</keyword>
<dbReference type="EMBL" id="JACDUR010000003">
    <property type="protein sequence ID" value="MBA2892211.1"/>
    <property type="molecule type" value="Genomic_DNA"/>
</dbReference>
<keyword evidence="6" id="KW-0732">Signal</keyword>
<feature type="chain" id="PRO_5031344708" description="Metalloprotease-like protein" evidence="6">
    <location>
        <begin position="23"/>
        <end position="301"/>
    </location>
</feature>
<evidence type="ECO:0000256" key="3">
    <source>
        <dbReference type="ARBA" id="ARBA00022989"/>
    </source>
</evidence>
<keyword evidence="4" id="KW-0472">Membrane</keyword>
<dbReference type="RefSeq" id="WP_181610918.1">
    <property type="nucleotide sequence ID" value="NZ_BAABAM010000002.1"/>
</dbReference>
<name>A0A7W0HR32_9ACTN</name>
<dbReference type="AlphaFoldDB" id="A0A7W0HR32"/>
<dbReference type="InterPro" id="IPR007343">
    <property type="entry name" value="Uncharacterised_pept_Zn_put"/>
</dbReference>
<comment type="subcellular location">
    <subcellularLocation>
        <location evidence="1">Membrane</location>
        <topology evidence="1">Single-pass membrane protein</topology>
    </subcellularLocation>
</comment>
<feature type="region of interest" description="Disordered" evidence="5">
    <location>
        <begin position="20"/>
        <end position="78"/>
    </location>
</feature>
<protein>
    <recommendedName>
        <fullName evidence="9">Metalloprotease-like protein</fullName>
    </recommendedName>
</protein>
<comment type="caution">
    <text evidence="7">The sequence shown here is derived from an EMBL/GenBank/DDBJ whole genome shotgun (WGS) entry which is preliminary data.</text>
</comment>